<dbReference type="Gene3D" id="3.40.50.2020">
    <property type="match status" value="1"/>
</dbReference>
<dbReference type="NCBIfam" id="NF004689">
    <property type="entry name" value="PRK06031.1"/>
    <property type="match status" value="1"/>
</dbReference>
<proteinExistence type="predicted"/>
<evidence type="ECO:0000313" key="3">
    <source>
        <dbReference type="EMBL" id="MEH0095718.1"/>
    </source>
</evidence>
<dbReference type="PANTHER" id="PTHR43218:SF1">
    <property type="entry name" value="PHOSPHORIBOSYLTRANSFERASE"/>
    <property type="match status" value="1"/>
</dbReference>
<sequence length="235" mass="25586">MTERHQPALEPHAFWQELHAPGSFPVNIGHRNFFPATLPGGQQLRLPIRPLADGKHALASLIVNQAGFAVLDALAQGLAERLAPFAPDVVVGLPTLGLTLAAETARRLGHSRYVPLGTSRKFWYDDSLSVPLTSITTPDQIKRLYVDPRMLPLLQGRRIALVDDVISSGASIRAALALLAGLGLAPVVIGAAMLQSRRWREGADGPDHWTTRTVGCFETPMLEKRPDGLWYMPQG</sequence>
<keyword evidence="1" id="KW-0472">Membrane</keyword>
<organism evidence="3 4">
    <name type="scientific">Pannonibacter anstelovis</name>
    <dbReference type="NCBI Taxonomy" id="3121537"/>
    <lineage>
        <taxon>Bacteria</taxon>
        <taxon>Pseudomonadati</taxon>
        <taxon>Pseudomonadota</taxon>
        <taxon>Alphaproteobacteria</taxon>
        <taxon>Hyphomicrobiales</taxon>
        <taxon>Stappiaceae</taxon>
        <taxon>Pannonibacter</taxon>
    </lineage>
</organism>
<dbReference type="GO" id="GO:0016757">
    <property type="term" value="F:glycosyltransferase activity"/>
    <property type="evidence" value="ECO:0007669"/>
    <property type="project" value="UniProtKB-KW"/>
</dbReference>
<keyword evidence="1" id="KW-1133">Transmembrane helix</keyword>
<accession>A0ABU7ZL17</accession>
<dbReference type="Pfam" id="PF00156">
    <property type="entry name" value="Pribosyltran"/>
    <property type="match status" value="1"/>
</dbReference>
<dbReference type="EMBL" id="JBAKBE010000003">
    <property type="protein sequence ID" value="MEH0095718.1"/>
    <property type="molecule type" value="Genomic_DNA"/>
</dbReference>
<keyword evidence="4" id="KW-1185">Reference proteome</keyword>
<keyword evidence="3" id="KW-0328">Glycosyltransferase</keyword>
<evidence type="ECO:0000313" key="4">
    <source>
        <dbReference type="Proteomes" id="UP001380822"/>
    </source>
</evidence>
<name>A0ABU7ZL17_9HYPH</name>
<gene>
    <name evidence="3" type="ORF">V6L76_05620</name>
</gene>
<comment type="caution">
    <text evidence="3">The sequence shown here is derived from an EMBL/GenBank/DDBJ whole genome shotgun (WGS) entry which is preliminary data.</text>
</comment>
<evidence type="ECO:0000259" key="2">
    <source>
        <dbReference type="Pfam" id="PF00156"/>
    </source>
</evidence>
<keyword evidence="3" id="KW-0808">Transferase</keyword>
<feature type="transmembrane region" description="Helical" evidence="1">
    <location>
        <begin position="174"/>
        <end position="194"/>
    </location>
</feature>
<dbReference type="InterPro" id="IPR029057">
    <property type="entry name" value="PRTase-like"/>
</dbReference>
<dbReference type="RefSeq" id="WP_334250543.1">
    <property type="nucleotide sequence ID" value="NZ_JBAKBE010000003.1"/>
</dbReference>
<evidence type="ECO:0000256" key="1">
    <source>
        <dbReference type="SAM" id="Phobius"/>
    </source>
</evidence>
<keyword evidence="1" id="KW-0812">Transmembrane</keyword>
<reference evidence="3 4" key="1">
    <citation type="submission" date="2024-02" db="EMBL/GenBank/DDBJ databases">
        <title>A new putative Pannonibacter species isolated from two cases of bloodstream infections in paediatric patients.</title>
        <authorList>
            <person name="Castellana S."/>
            <person name="De Laurentiis V."/>
            <person name="Grassi M."/>
            <person name="De Leonardis F."/>
            <person name="Mosca A."/>
            <person name="De Carlo C."/>
            <person name="Sparapano E."/>
            <person name="Ronga L."/>
            <person name="Santacroce L."/>
            <person name="Chironna M."/>
            <person name="De Robertis A."/>
            <person name="Bianco A."/>
            <person name="Del Sambro L."/>
            <person name="Capozzi L."/>
            <person name="Parisi A."/>
        </authorList>
    </citation>
    <scope>NUCLEOTIDE SEQUENCE [LARGE SCALE GENOMIC DNA]</scope>
    <source>
        <strain evidence="3 4">Pt2</strain>
    </source>
</reference>
<dbReference type="InterPro" id="IPR000836">
    <property type="entry name" value="PRTase_dom"/>
</dbReference>
<dbReference type="CDD" id="cd06223">
    <property type="entry name" value="PRTases_typeI"/>
    <property type="match status" value="1"/>
</dbReference>
<dbReference type="SUPFAM" id="SSF53271">
    <property type="entry name" value="PRTase-like"/>
    <property type="match status" value="1"/>
</dbReference>
<dbReference type="PANTHER" id="PTHR43218">
    <property type="entry name" value="PHOSPHORIBOSYLTRANSFERASE-RELATED"/>
    <property type="match status" value="1"/>
</dbReference>
<protein>
    <submittedName>
        <fullName evidence="3">Phosphoribosyltransferase</fullName>
    </submittedName>
</protein>
<feature type="domain" description="Phosphoribosyltransferase" evidence="2">
    <location>
        <begin position="64"/>
        <end position="198"/>
    </location>
</feature>
<dbReference type="Proteomes" id="UP001380822">
    <property type="component" value="Unassembled WGS sequence"/>
</dbReference>